<reference evidence="1 2" key="1">
    <citation type="journal article" date="2019" name="Sci. Rep.">
        <title>Orb-weaving spider Araneus ventricosus genome elucidates the spidroin gene catalogue.</title>
        <authorList>
            <person name="Kono N."/>
            <person name="Nakamura H."/>
            <person name="Ohtoshi R."/>
            <person name="Moran D.A.P."/>
            <person name="Shinohara A."/>
            <person name="Yoshida Y."/>
            <person name="Fujiwara M."/>
            <person name="Mori M."/>
            <person name="Tomita M."/>
            <person name="Arakawa K."/>
        </authorList>
    </citation>
    <scope>NUCLEOTIDE SEQUENCE [LARGE SCALE GENOMIC DNA]</scope>
</reference>
<dbReference type="EMBL" id="BGPR01000493">
    <property type="protein sequence ID" value="GBM23161.1"/>
    <property type="molecule type" value="Genomic_DNA"/>
</dbReference>
<gene>
    <name evidence="1" type="ORF">AVEN_147078_1</name>
</gene>
<name>A0A4Y2E2G9_ARAVE</name>
<comment type="caution">
    <text evidence="1">The sequence shown here is derived from an EMBL/GenBank/DDBJ whole genome shotgun (WGS) entry which is preliminary data.</text>
</comment>
<evidence type="ECO:0000313" key="2">
    <source>
        <dbReference type="Proteomes" id="UP000499080"/>
    </source>
</evidence>
<accession>A0A4Y2E2G9</accession>
<dbReference type="AlphaFoldDB" id="A0A4Y2E2G9"/>
<dbReference type="Proteomes" id="UP000499080">
    <property type="component" value="Unassembled WGS sequence"/>
</dbReference>
<keyword evidence="2" id="KW-1185">Reference proteome</keyword>
<protein>
    <submittedName>
        <fullName evidence="1">Uncharacterized protein</fullName>
    </submittedName>
</protein>
<evidence type="ECO:0000313" key="1">
    <source>
        <dbReference type="EMBL" id="GBM23161.1"/>
    </source>
</evidence>
<organism evidence="1 2">
    <name type="scientific">Araneus ventricosus</name>
    <name type="common">Orbweaver spider</name>
    <name type="synonym">Epeira ventricosa</name>
    <dbReference type="NCBI Taxonomy" id="182803"/>
    <lineage>
        <taxon>Eukaryota</taxon>
        <taxon>Metazoa</taxon>
        <taxon>Ecdysozoa</taxon>
        <taxon>Arthropoda</taxon>
        <taxon>Chelicerata</taxon>
        <taxon>Arachnida</taxon>
        <taxon>Araneae</taxon>
        <taxon>Araneomorphae</taxon>
        <taxon>Entelegynae</taxon>
        <taxon>Araneoidea</taxon>
        <taxon>Araneidae</taxon>
        <taxon>Araneus</taxon>
    </lineage>
</organism>
<sequence>MVYFGSDLAILNHDQITRTTPELKPPIQTSTSLQREGVCPLRMIYCATGLIHDGSSVETGLELGTLRPPKSRPYHKATTACNTIRKPRLKTPC</sequence>
<proteinExistence type="predicted"/>